<dbReference type="Pfam" id="PF04203">
    <property type="entry name" value="Sortase"/>
    <property type="match status" value="1"/>
</dbReference>
<dbReference type="GO" id="GO:0016787">
    <property type="term" value="F:hydrolase activity"/>
    <property type="evidence" value="ECO:0007669"/>
    <property type="project" value="UniProtKB-KW"/>
</dbReference>
<dbReference type="EMBL" id="JAJEQE010000043">
    <property type="protein sequence ID" value="MCC2149818.1"/>
    <property type="molecule type" value="Genomic_DNA"/>
</dbReference>
<sequence>MKKRTWKVIAVISFAAAVILTAVVLRIYTQREHARQTYEEMQQQNSEKRQTDTQESKEQSKTKEKKKKLDIPVDFETLQKENPDIYAWITIPGTDIDYPVVQDSTDNTYYLNHAADTSLSDSGAIYSEKETAKDFDDYLTVLYGHNMKDGSMFAGLHKYEDKTFLKDHKDLTIYTPDSILKYRIFAAYLTDNRHVLMYYNQGKDEESRETYLKDILEQRNMNASIDTKAKVDKDSKILTLSTCHAAGKNYRYLVQAYLVKEEHE</sequence>
<organism evidence="3 4">
    <name type="scientific">Hominisplanchenecus faecis</name>
    <dbReference type="NCBI Taxonomy" id="2885351"/>
    <lineage>
        <taxon>Bacteria</taxon>
        <taxon>Bacillati</taxon>
        <taxon>Bacillota</taxon>
        <taxon>Clostridia</taxon>
        <taxon>Lachnospirales</taxon>
        <taxon>Lachnospiraceae</taxon>
        <taxon>Hominisplanchenecus</taxon>
    </lineage>
</organism>
<dbReference type="CDD" id="cd05826">
    <property type="entry name" value="Sortase_B"/>
    <property type="match status" value="1"/>
</dbReference>
<dbReference type="RefSeq" id="WP_248835747.1">
    <property type="nucleotide sequence ID" value="NZ_JAJEQE010000043.1"/>
</dbReference>
<dbReference type="InterPro" id="IPR009835">
    <property type="entry name" value="SrtB"/>
</dbReference>
<proteinExistence type="predicted"/>
<gene>
    <name evidence="3" type="primary">srtB</name>
    <name evidence="3" type="ORF">LKD42_11240</name>
</gene>
<dbReference type="SUPFAM" id="SSF63817">
    <property type="entry name" value="Sortase"/>
    <property type="match status" value="1"/>
</dbReference>
<evidence type="ECO:0000313" key="3">
    <source>
        <dbReference type="EMBL" id="MCC2149818.1"/>
    </source>
</evidence>
<feature type="region of interest" description="Disordered" evidence="2">
    <location>
        <begin position="38"/>
        <end position="66"/>
    </location>
</feature>
<reference evidence="3 4" key="1">
    <citation type="submission" date="2021-10" db="EMBL/GenBank/DDBJ databases">
        <title>Anaerobic single-cell dispensing facilitates the cultivation of human gut bacteria.</title>
        <authorList>
            <person name="Afrizal A."/>
        </authorList>
    </citation>
    <scope>NUCLEOTIDE SEQUENCE [LARGE SCALE GENOMIC DNA]</scope>
    <source>
        <strain evidence="3 4">CLA-AA-H246</strain>
    </source>
</reference>
<evidence type="ECO:0000256" key="2">
    <source>
        <dbReference type="SAM" id="MobiDB-lite"/>
    </source>
</evidence>
<protein>
    <submittedName>
        <fullName evidence="3">Class B sortase</fullName>
        <ecNumber evidence="3">3.4.22.71</ecNumber>
    </submittedName>
</protein>
<evidence type="ECO:0000313" key="4">
    <source>
        <dbReference type="Proteomes" id="UP001299235"/>
    </source>
</evidence>
<evidence type="ECO:0000256" key="1">
    <source>
        <dbReference type="ARBA" id="ARBA00022801"/>
    </source>
</evidence>
<name>A0ABS8EXW0_9FIRM</name>
<keyword evidence="1 3" id="KW-0378">Hydrolase</keyword>
<dbReference type="Proteomes" id="UP001299235">
    <property type="component" value="Unassembled WGS sequence"/>
</dbReference>
<dbReference type="Gene3D" id="2.40.260.10">
    <property type="entry name" value="Sortase"/>
    <property type="match status" value="1"/>
</dbReference>
<dbReference type="InterPro" id="IPR023365">
    <property type="entry name" value="Sortase_dom-sf"/>
</dbReference>
<dbReference type="NCBIfam" id="TIGR03064">
    <property type="entry name" value="sortase_srtB"/>
    <property type="match status" value="1"/>
</dbReference>
<accession>A0ABS8EXW0</accession>
<dbReference type="InterPro" id="IPR005754">
    <property type="entry name" value="Sortase"/>
</dbReference>
<dbReference type="EC" id="3.4.22.71" evidence="3"/>
<comment type="caution">
    <text evidence="3">The sequence shown here is derived from an EMBL/GenBank/DDBJ whole genome shotgun (WGS) entry which is preliminary data.</text>
</comment>
<feature type="compositionally biased region" description="Basic and acidic residues" evidence="2">
    <location>
        <begin position="46"/>
        <end position="66"/>
    </location>
</feature>
<keyword evidence="4" id="KW-1185">Reference proteome</keyword>